<dbReference type="PROSITE" id="PS51885">
    <property type="entry name" value="NEPRILYSIN"/>
    <property type="match status" value="1"/>
</dbReference>
<dbReference type="Pfam" id="PF05649">
    <property type="entry name" value="Peptidase_M13_N"/>
    <property type="match status" value="1"/>
</dbReference>
<name>A0AAE2D9U2_SCHME</name>
<evidence type="ECO:0000259" key="1">
    <source>
        <dbReference type="Pfam" id="PF05649"/>
    </source>
</evidence>
<dbReference type="SUPFAM" id="SSF55486">
    <property type="entry name" value="Metalloproteases ('zincins'), catalytic domain"/>
    <property type="match status" value="1"/>
</dbReference>
<gene>
    <name evidence="2" type="ORF">MN116_002544</name>
</gene>
<evidence type="ECO:0000313" key="3">
    <source>
        <dbReference type="Proteomes" id="UP001292079"/>
    </source>
</evidence>
<dbReference type="Proteomes" id="UP001292079">
    <property type="component" value="Unassembled WGS sequence"/>
</dbReference>
<evidence type="ECO:0000313" key="2">
    <source>
        <dbReference type="EMBL" id="KAK4475495.1"/>
    </source>
</evidence>
<dbReference type="Gene3D" id="1.10.1380.10">
    <property type="entry name" value="Neutral endopeptidase , domain2"/>
    <property type="match status" value="1"/>
</dbReference>
<proteinExistence type="predicted"/>
<comment type="caution">
    <text evidence="2">The sequence shown here is derived from an EMBL/GenBank/DDBJ whole genome shotgun (WGS) entry which is preliminary data.</text>
</comment>
<dbReference type="GO" id="GO:0005886">
    <property type="term" value="C:plasma membrane"/>
    <property type="evidence" value="ECO:0007669"/>
    <property type="project" value="TreeGrafter"/>
</dbReference>
<organism evidence="2 3">
    <name type="scientific">Schistosoma mekongi</name>
    <name type="common">Parasitic worm</name>
    <dbReference type="NCBI Taxonomy" id="38744"/>
    <lineage>
        <taxon>Eukaryota</taxon>
        <taxon>Metazoa</taxon>
        <taxon>Spiralia</taxon>
        <taxon>Lophotrochozoa</taxon>
        <taxon>Platyhelminthes</taxon>
        <taxon>Trematoda</taxon>
        <taxon>Digenea</taxon>
        <taxon>Strigeidida</taxon>
        <taxon>Schistosomatoidea</taxon>
        <taxon>Schistosomatidae</taxon>
        <taxon>Schistosoma</taxon>
    </lineage>
</organism>
<accession>A0AAE2D9U2</accession>
<dbReference type="PANTHER" id="PTHR11733">
    <property type="entry name" value="ZINC METALLOPROTEASE FAMILY M13 NEPRILYSIN-RELATED"/>
    <property type="match status" value="1"/>
</dbReference>
<dbReference type="InterPro" id="IPR042089">
    <property type="entry name" value="Peptidase_M13_dom_2"/>
</dbReference>
<dbReference type="InterPro" id="IPR008753">
    <property type="entry name" value="Peptidase_M13_N"/>
</dbReference>
<dbReference type="GO" id="GO:0016485">
    <property type="term" value="P:protein processing"/>
    <property type="evidence" value="ECO:0007669"/>
    <property type="project" value="TreeGrafter"/>
</dbReference>
<sequence length="153" mass="17916">DIDACNDFYKFACGEWERQNPLSDEMESLTTLDQIQMNINEYFLKILSDDSYSKDDRQLQAAKVFYKSCTNSRSLNEMRLSYYRLIYKHFSEWDLIPSIQQKLNISGGGKKTMSLTDYVLPTLFETGHSLLFSLKVDRVRKTIDVSAYLMLFN</sequence>
<dbReference type="PANTHER" id="PTHR11733:SF167">
    <property type="entry name" value="FI17812P1-RELATED"/>
    <property type="match status" value="1"/>
</dbReference>
<protein>
    <recommendedName>
        <fullName evidence="1">Peptidase M13 N-terminal domain-containing protein</fullName>
    </recommendedName>
</protein>
<feature type="domain" description="Peptidase M13 N-terminal" evidence="1">
    <location>
        <begin position="5"/>
        <end position="138"/>
    </location>
</feature>
<dbReference type="InterPro" id="IPR024079">
    <property type="entry name" value="MetalloPept_cat_dom_sf"/>
</dbReference>
<reference evidence="2" key="2">
    <citation type="journal article" date="2023" name="Infect Dis Poverty">
        <title>Chromosome-scale genome of the human blood fluke Schistosoma mekongi and its implications for public health.</title>
        <authorList>
            <person name="Zhou M."/>
            <person name="Xu L."/>
            <person name="Xu D."/>
            <person name="Chen W."/>
            <person name="Khan J."/>
            <person name="Hu Y."/>
            <person name="Huang H."/>
            <person name="Wei H."/>
            <person name="Zhang Y."/>
            <person name="Chusongsang P."/>
            <person name="Tanasarnprasert K."/>
            <person name="Hu X."/>
            <person name="Limpanont Y."/>
            <person name="Lv Z."/>
        </authorList>
    </citation>
    <scope>NUCLEOTIDE SEQUENCE</scope>
    <source>
        <strain evidence="2">LV_2022a</strain>
    </source>
</reference>
<keyword evidence="3" id="KW-1185">Reference proteome</keyword>
<dbReference type="EMBL" id="JALJAT010000001">
    <property type="protein sequence ID" value="KAK4475495.1"/>
    <property type="molecule type" value="Genomic_DNA"/>
</dbReference>
<dbReference type="InterPro" id="IPR000718">
    <property type="entry name" value="Peptidase_M13"/>
</dbReference>
<dbReference type="GO" id="GO:0004222">
    <property type="term" value="F:metalloendopeptidase activity"/>
    <property type="evidence" value="ECO:0007669"/>
    <property type="project" value="InterPro"/>
</dbReference>
<dbReference type="AlphaFoldDB" id="A0AAE2D9U2"/>
<dbReference type="Gene3D" id="3.40.390.10">
    <property type="entry name" value="Collagenase (Catalytic Domain)"/>
    <property type="match status" value="1"/>
</dbReference>
<feature type="non-terminal residue" evidence="2">
    <location>
        <position position="1"/>
    </location>
</feature>
<reference evidence="2" key="1">
    <citation type="submission" date="2022-04" db="EMBL/GenBank/DDBJ databases">
        <authorList>
            <person name="Xu L."/>
            <person name="Lv Z."/>
        </authorList>
    </citation>
    <scope>NUCLEOTIDE SEQUENCE</scope>
    <source>
        <strain evidence="2">LV_2022a</strain>
    </source>
</reference>